<keyword evidence="3" id="KW-1185">Reference proteome</keyword>
<protein>
    <submittedName>
        <fullName evidence="2">Uncharacterized protein</fullName>
    </submittedName>
</protein>
<evidence type="ECO:0000313" key="2">
    <source>
        <dbReference type="EMBL" id="MBN7773197.1"/>
    </source>
</evidence>
<dbReference type="AlphaFoldDB" id="A0A939D8U5"/>
<dbReference type="Pfam" id="PF06923">
    <property type="entry name" value="GutM"/>
    <property type="match status" value="1"/>
</dbReference>
<dbReference type="RefSeq" id="WP_206582027.1">
    <property type="nucleotide sequence ID" value="NZ_JAFJZZ010000002.1"/>
</dbReference>
<evidence type="ECO:0000256" key="1">
    <source>
        <dbReference type="SAM" id="Phobius"/>
    </source>
</evidence>
<dbReference type="EMBL" id="JAFJZZ010000002">
    <property type="protein sequence ID" value="MBN7773197.1"/>
    <property type="molecule type" value="Genomic_DNA"/>
</dbReference>
<keyword evidence="1" id="KW-1133">Transmembrane helix</keyword>
<gene>
    <name evidence="2" type="ORF">JYB65_07470</name>
</gene>
<dbReference type="InterPro" id="IPR009693">
    <property type="entry name" value="Glucitol_operon_activator"/>
</dbReference>
<name>A0A939D8U5_CLOAM</name>
<sequence length="128" mass="14412">MFWNIVIITGFLWTIMSIFNFIQSVHIKNIFTMLQPSGKIYSGRDAGFLRTRYIAFAAVNPDGTVLNARLLKASGIVTLSKIHSLDYLISENLLALDPTSMNLDGRSTLAIQNLITNFKKYSNHTNNK</sequence>
<comment type="caution">
    <text evidence="2">The sequence shown here is derived from an EMBL/GenBank/DDBJ whole genome shotgun (WGS) entry which is preliminary data.</text>
</comment>
<dbReference type="Proteomes" id="UP000664545">
    <property type="component" value="Unassembled WGS sequence"/>
</dbReference>
<organism evidence="2 3">
    <name type="scientific">Clostridium aminobutyricum</name>
    <dbReference type="NCBI Taxonomy" id="33953"/>
    <lineage>
        <taxon>Bacteria</taxon>
        <taxon>Bacillati</taxon>
        <taxon>Bacillota</taxon>
        <taxon>Clostridia</taxon>
        <taxon>Eubacteriales</taxon>
        <taxon>Clostridiaceae</taxon>
        <taxon>Clostridium</taxon>
    </lineage>
</organism>
<reference evidence="2" key="1">
    <citation type="submission" date="2021-02" db="EMBL/GenBank/DDBJ databases">
        <title>Abyssanaerobacter marinus gen.nov., sp., nov, anaerobic bacterium isolated from the Onnuri vent field of Indian Ocean and suggestion of Mogibacteriaceae fam. nov., and proposal of reclassification of ambiguous this family's genus member.</title>
        <authorList>
            <person name="Kim Y.J."/>
            <person name="Yang J.-A."/>
        </authorList>
    </citation>
    <scope>NUCLEOTIDE SEQUENCE</scope>
    <source>
        <strain evidence="2">DSM 2634</strain>
    </source>
</reference>
<proteinExistence type="predicted"/>
<feature type="transmembrane region" description="Helical" evidence="1">
    <location>
        <begin position="6"/>
        <end position="25"/>
    </location>
</feature>
<accession>A0A939D8U5</accession>
<keyword evidence="1" id="KW-0472">Membrane</keyword>
<evidence type="ECO:0000313" key="3">
    <source>
        <dbReference type="Proteomes" id="UP000664545"/>
    </source>
</evidence>
<keyword evidence="1" id="KW-0812">Transmembrane</keyword>